<accession>A0A7T4DIF5</accession>
<dbReference type="PANTHER" id="PTHR43072:SF23">
    <property type="entry name" value="UPF0039 PROTEIN C11D3.02C"/>
    <property type="match status" value="1"/>
</dbReference>
<dbReference type="GO" id="GO:0016747">
    <property type="term" value="F:acyltransferase activity, transferring groups other than amino-acyl groups"/>
    <property type="evidence" value="ECO:0007669"/>
    <property type="project" value="InterPro"/>
</dbReference>
<gene>
    <name evidence="5" type="ORF">I6H47_16245</name>
</gene>
<keyword evidence="1 5" id="KW-0808">Transferase</keyword>
<dbReference type="InterPro" id="IPR016181">
    <property type="entry name" value="Acyl_CoA_acyltransferase"/>
</dbReference>
<sequence>MPESRFRPMVESDWPEVASIYQAGIATGHATFEAVPPANWAAFITCKRSELSLVALDSADRVNGWVAAAPTSTRTAYAGVVEHSIYIHPDAAGQGVGSRLLAAFLAVADHAGIWTVQSSIFPENTASLRLHERAGFRTVGRRERIARMDYGPHAGRWRDTILVERRTPADPAGSHAEVASSVNMHTHTCPSDLSTRIFTPNRLQDS</sequence>
<protein>
    <submittedName>
        <fullName evidence="5">N-acetyltransferase</fullName>
    </submittedName>
</protein>
<evidence type="ECO:0000256" key="3">
    <source>
        <dbReference type="SAM" id="MobiDB-lite"/>
    </source>
</evidence>
<dbReference type="CDD" id="cd04301">
    <property type="entry name" value="NAT_SF"/>
    <property type="match status" value="1"/>
</dbReference>
<evidence type="ECO:0000256" key="2">
    <source>
        <dbReference type="ARBA" id="ARBA00023315"/>
    </source>
</evidence>
<dbReference type="SUPFAM" id="SSF55729">
    <property type="entry name" value="Acyl-CoA N-acyltransferases (Nat)"/>
    <property type="match status" value="1"/>
</dbReference>
<organism evidence="5 6">
    <name type="scientific">Brevibacterium casei</name>
    <dbReference type="NCBI Taxonomy" id="33889"/>
    <lineage>
        <taxon>Bacteria</taxon>
        <taxon>Bacillati</taxon>
        <taxon>Actinomycetota</taxon>
        <taxon>Actinomycetes</taxon>
        <taxon>Micrococcales</taxon>
        <taxon>Brevibacteriaceae</taxon>
        <taxon>Brevibacterium</taxon>
    </lineage>
</organism>
<evidence type="ECO:0000313" key="5">
    <source>
        <dbReference type="EMBL" id="QQB14270.1"/>
    </source>
</evidence>
<feature type="region of interest" description="Disordered" evidence="3">
    <location>
        <begin position="185"/>
        <end position="206"/>
    </location>
</feature>
<feature type="domain" description="N-acetyltransferase" evidence="4">
    <location>
        <begin position="4"/>
        <end position="162"/>
    </location>
</feature>
<dbReference type="Pfam" id="PF00583">
    <property type="entry name" value="Acetyltransf_1"/>
    <property type="match status" value="1"/>
</dbReference>
<name>A0A7T4DIF5_9MICO</name>
<dbReference type="EMBL" id="CP065989">
    <property type="protein sequence ID" value="QQB14270.1"/>
    <property type="molecule type" value="Genomic_DNA"/>
</dbReference>
<dbReference type="AlphaFoldDB" id="A0A7T4DIF5"/>
<dbReference type="PANTHER" id="PTHR43072">
    <property type="entry name" value="N-ACETYLTRANSFERASE"/>
    <property type="match status" value="1"/>
</dbReference>
<dbReference type="InterPro" id="IPR000182">
    <property type="entry name" value="GNAT_dom"/>
</dbReference>
<proteinExistence type="predicted"/>
<evidence type="ECO:0000313" key="6">
    <source>
        <dbReference type="Proteomes" id="UP000595374"/>
    </source>
</evidence>
<keyword evidence="2" id="KW-0012">Acyltransferase</keyword>
<dbReference type="PROSITE" id="PS51186">
    <property type="entry name" value="GNAT"/>
    <property type="match status" value="1"/>
</dbReference>
<reference evidence="5 6" key="1">
    <citation type="submission" date="2020-12" db="EMBL/GenBank/DDBJ databases">
        <title>FDA dAtabase for Regulatory Grade micrObial Sequences (FDA-ARGOS): Supporting development and validation of Infectious Disease Dx tests.</title>
        <authorList>
            <person name="Sproer C."/>
            <person name="Gronow S."/>
            <person name="Severitt S."/>
            <person name="Schroder I."/>
            <person name="Tallon L."/>
            <person name="Sadzewicz L."/>
            <person name="Zhao X."/>
            <person name="Boylan J."/>
            <person name="Ott S."/>
            <person name="Bowen H."/>
            <person name="Vavikolanu K."/>
            <person name="Mehta A."/>
            <person name="Aluvathingal J."/>
            <person name="Nadendla S."/>
            <person name="Lowell S."/>
            <person name="Myers T."/>
            <person name="Yan Y."/>
            <person name="Sichtig H."/>
        </authorList>
    </citation>
    <scope>NUCLEOTIDE SEQUENCE [LARGE SCALE GENOMIC DNA]</scope>
    <source>
        <strain evidence="5 6">FDAARGOS_990</strain>
    </source>
</reference>
<dbReference type="Gene3D" id="3.40.630.30">
    <property type="match status" value="1"/>
</dbReference>
<evidence type="ECO:0000256" key="1">
    <source>
        <dbReference type="ARBA" id="ARBA00022679"/>
    </source>
</evidence>
<dbReference type="Proteomes" id="UP000595374">
    <property type="component" value="Chromosome"/>
</dbReference>
<evidence type="ECO:0000259" key="4">
    <source>
        <dbReference type="PROSITE" id="PS51186"/>
    </source>
</evidence>